<comment type="similarity">
    <text evidence="1">Belongs to the AB hydrolase superfamily. AB hydrolase 4 family.</text>
</comment>
<proteinExistence type="inferred from homology"/>
<feature type="signal peptide" evidence="2">
    <location>
        <begin position="1"/>
        <end position="18"/>
    </location>
</feature>
<name>A0A6J2VZX3_CHACN</name>
<protein>
    <submittedName>
        <fullName evidence="4">Protein ABHD15</fullName>
    </submittedName>
</protein>
<keyword evidence="2" id="KW-0732">Signal</keyword>
<accession>A0A6J2VZX3</accession>
<dbReference type="AlphaFoldDB" id="A0A6J2VZX3"/>
<feature type="chain" id="PRO_5026771652" evidence="2">
    <location>
        <begin position="19"/>
        <end position="530"/>
    </location>
</feature>
<dbReference type="PANTHER" id="PTHR10794:SF96">
    <property type="entry name" value="PROTEIN ABHD15-LIKE"/>
    <property type="match status" value="1"/>
</dbReference>
<dbReference type="PANTHER" id="PTHR10794">
    <property type="entry name" value="ABHYDROLASE DOMAIN-CONTAINING PROTEIN"/>
    <property type="match status" value="1"/>
</dbReference>
<dbReference type="InParanoid" id="A0A6J2VZX3"/>
<dbReference type="GO" id="GO:0034338">
    <property type="term" value="F:short-chain carboxylesterase activity"/>
    <property type="evidence" value="ECO:0007669"/>
    <property type="project" value="TreeGrafter"/>
</dbReference>
<dbReference type="GeneID" id="115818381"/>
<gene>
    <name evidence="4" type="primary">LOC115818381</name>
</gene>
<dbReference type="InterPro" id="IPR029058">
    <property type="entry name" value="AB_hydrolase_fold"/>
</dbReference>
<dbReference type="RefSeq" id="XP_030637602.1">
    <property type="nucleotide sequence ID" value="XM_030781742.1"/>
</dbReference>
<evidence type="ECO:0000313" key="3">
    <source>
        <dbReference type="Proteomes" id="UP000504632"/>
    </source>
</evidence>
<reference evidence="4" key="1">
    <citation type="submission" date="2025-08" db="UniProtKB">
        <authorList>
            <consortium name="RefSeq"/>
        </authorList>
    </citation>
    <scope>IDENTIFICATION</scope>
</reference>
<dbReference type="InterPro" id="IPR050960">
    <property type="entry name" value="AB_hydrolase_4_sf"/>
</dbReference>
<dbReference type="Gene3D" id="3.40.50.1820">
    <property type="entry name" value="alpha/beta hydrolase"/>
    <property type="match status" value="1"/>
</dbReference>
<dbReference type="Proteomes" id="UP000504632">
    <property type="component" value="Chromosome 8"/>
</dbReference>
<keyword evidence="3" id="KW-1185">Reference proteome</keyword>
<dbReference type="SUPFAM" id="SSF53474">
    <property type="entry name" value="alpha/beta-Hydrolases"/>
    <property type="match status" value="1"/>
</dbReference>
<dbReference type="GO" id="GO:0047372">
    <property type="term" value="F:monoacylglycerol lipase activity"/>
    <property type="evidence" value="ECO:0007669"/>
    <property type="project" value="TreeGrafter"/>
</dbReference>
<organism evidence="3 4">
    <name type="scientific">Chanos chanos</name>
    <name type="common">Milkfish</name>
    <name type="synonym">Mugil chanos</name>
    <dbReference type="NCBI Taxonomy" id="29144"/>
    <lineage>
        <taxon>Eukaryota</taxon>
        <taxon>Metazoa</taxon>
        <taxon>Chordata</taxon>
        <taxon>Craniata</taxon>
        <taxon>Vertebrata</taxon>
        <taxon>Euteleostomi</taxon>
        <taxon>Actinopterygii</taxon>
        <taxon>Neopterygii</taxon>
        <taxon>Teleostei</taxon>
        <taxon>Ostariophysi</taxon>
        <taxon>Gonorynchiformes</taxon>
        <taxon>Chanidae</taxon>
        <taxon>Chanos</taxon>
    </lineage>
</organism>
<sequence>MWDFLFCLSPFLFLLVTSMLLRWQRLCHLTEHGAQHLGWCAWNIICWVLELPQTVDLGPHREGAEVRLICKPTALASYLIKNCGTLTRPQLAGRPRGDPHLQIFLNLVWPVEEGVPEQGGISFTRDHLLLRDGGIVALDWAVGFRSERATAKQEQQVGVKVLGYHSSNPPILILVPNALGRMTPHLLSLCSVALQQGFYPVVFHRRGHSGCPLSTPRYQEFGDPSDLVQAIAYLRSRHPSSALVAVSEGSGSGLLLSYLGECGSSSYLMAAACISPVFHGQLWFETPVPQIYHWVALFYRKLQISRYATALSSVMDVEQILHCRSLRDMEELMFCAAKQSAHRSTEPETQGGEEGVKDHSKTDWAGYWERNEPLRDADEVAVPVLCLYSCDDPLLPPSSTLPMSLFQNNPYFLLAMTNSGSHCGFMQEGKGDAGALMWSHMVVLEYFKVVADFFRMEEWKVNCRRDTGVGDTQGARMRTSAALPRRRRASLVRRVRSTSGPRARLRCSHSEVDTLEEEQSIFTWNRSYTR</sequence>
<dbReference type="OrthoDB" id="247542at2759"/>
<evidence type="ECO:0000313" key="4">
    <source>
        <dbReference type="RefSeq" id="XP_030637602.1"/>
    </source>
</evidence>
<evidence type="ECO:0000256" key="2">
    <source>
        <dbReference type="SAM" id="SignalP"/>
    </source>
</evidence>
<evidence type="ECO:0000256" key="1">
    <source>
        <dbReference type="ARBA" id="ARBA00010884"/>
    </source>
</evidence>